<reference evidence="9" key="1">
    <citation type="submission" date="2014-11" db="EMBL/GenBank/DDBJ databases">
        <authorList>
            <person name="Otto D Thomas"/>
            <person name="Naeem Raeece"/>
        </authorList>
    </citation>
    <scope>NUCLEOTIDE SEQUENCE</scope>
</reference>
<feature type="transmembrane region" description="Helical" evidence="8">
    <location>
        <begin position="135"/>
        <end position="158"/>
    </location>
</feature>
<protein>
    <recommendedName>
        <fullName evidence="10">Retrotransposon gag domain-containing protein</fullName>
    </recommendedName>
</protein>
<dbReference type="PANTHER" id="PTHR10332:SF10">
    <property type="entry name" value="EQUILIBRATIVE NUCLEOSIDE TRANSPORTER 4"/>
    <property type="match status" value="1"/>
</dbReference>
<feature type="transmembrane region" description="Helical" evidence="8">
    <location>
        <begin position="73"/>
        <end position="95"/>
    </location>
</feature>
<dbReference type="InterPro" id="IPR002259">
    <property type="entry name" value="Eqnu_transpt"/>
</dbReference>
<proteinExistence type="inferred from homology"/>
<organism evidence="9">
    <name type="scientific">Chromera velia CCMP2878</name>
    <dbReference type="NCBI Taxonomy" id="1169474"/>
    <lineage>
        <taxon>Eukaryota</taxon>
        <taxon>Sar</taxon>
        <taxon>Alveolata</taxon>
        <taxon>Colpodellida</taxon>
        <taxon>Chromeraceae</taxon>
        <taxon>Chromera</taxon>
    </lineage>
</organism>
<feature type="transmembrane region" description="Helical" evidence="8">
    <location>
        <begin position="418"/>
        <end position="442"/>
    </location>
</feature>
<dbReference type="SUPFAM" id="SSF103473">
    <property type="entry name" value="MFS general substrate transporter"/>
    <property type="match status" value="1"/>
</dbReference>
<dbReference type="GO" id="GO:0005886">
    <property type="term" value="C:plasma membrane"/>
    <property type="evidence" value="ECO:0007669"/>
    <property type="project" value="TreeGrafter"/>
</dbReference>
<evidence type="ECO:0000256" key="1">
    <source>
        <dbReference type="ARBA" id="ARBA00004141"/>
    </source>
</evidence>
<keyword evidence="6 8" id="KW-0472">Membrane</keyword>
<evidence type="ECO:0000256" key="6">
    <source>
        <dbReference type="ARBA" id="ARBA00023136"/>
    </source>
</evidence>
<comment type="subcellular location">
    <subcellularLocation>
        <location evidence="1">Membrane</location>
        <topology evidence="1">Multi-pass membrane protein</topology>
    </subcellularLocation>
</comment>
<feature type="region of interest" description="Disordered" evidence="7">
    <location>
        <begin position="255"/>
        <end position="276"/>
    </location>
</feature>
<dbReference type="VEuPathDB" id="CryptoDB:Cvel_2078"/>
<evidence type="ECO:0000256" key="8">
    <source>
        <dbReference type="SAM" id="Phobius"/>
    </source>
</evidence>
<name>A0A0G4I9Z7_9ALVE</name>
<sequence length="715" mass="76111">MGWGVEHYSAVVFGIGALLVWNVNVSSASLLTRHAFFAEWGFVMTTIYSTSSLLTQFLLAIVGEKISVESRFLAGYIGACLSAAVFPPVFVYMANTTAGNWAGFLVVTLNGISSAICLATSNAFIAVVKPDAVGLVSWGLGIGGILSFIGQLGLSAVFDGASRDAAFTQLVIFYVAAAVVEAACVVTYFAFVQSPRVQESLAALRRAVANSSSQSADAEEGRVVAVAEAPNTSLLAPSPATGDASSISGSVAPEDRVSYGTAGSTAPESAGVGKGGKEVSEGLVVRGRETRSRSTGVAEAVEEESSSNQNRMAPILKALFDITTLFANMMFTFVVFPGVLLSLKPTGGLIAPENFGLIMTGTFQVFDFLGFPIAAVGGVLPDGLARVGILTFRLLMCAALVIIQRLQANMDIPWANEVVLIAMAASFAITNGWMLATCFTAGPGRVTSGRDKQSVGLVASFTSGVGIQRQAAHIEAQETRLRLQDERIGNLSNQIVTVSVISSSTVSKAVKAIGDFDRNVEQYADWVQVCENYAKFHKMTDAELLNAADSHLKDRASKAVKETEDNGHKPTTWAELKYVLVTYFKDRRTQDQWRKALGTLKCTRAEELQKYTDIFIAELLSIKDMSMRDKIYHYVEGLPSKIAEDVRRSHLATLEKAVEAAHDAASNLGASIIVPCVSFPTAVVVSVPTQPLAIRPSVYADSTGPAPMDIRAVDS</sequence>
<accession>A0A0G4I9Z7</accession>
<feature type="transmembrane region" description="Helical" evidence="8">
    <location>
        <begin position="387"/>
        <end position="406"/>
    </location>
</feature>
<evidence type="ECO:0000256" key="4">
    <source>
        <dbReference type="ARBA" id="ARBA00022692"/>
    </source>
</evidence>
<dbReference type="AlphaFoldDB" id="A0A0G4I9Z7"/>
<evidence type="ECO:0000256" key="3">
    <source>
        <dbReference type="ARBA" id="ARBA00022448"/>
    </source>
</evidence>
<evidence type="ECO:0000256" key="7">
    <source>
        <dbReference type="SAM" id="MobiDB-lite"/>
    </source>
</evidence>
<comment type="similarity">
    <text evidence="2">Belongs to the SLC29A/ENT transporter (TC 2.A.57) family.</text>
</comment>
<dbReference type="EMBL" id="CDMZ01005743">
    <property type="protein sequence ID" value="CEM53959.1"/>
    <property type="molecule type" value="Genomic_DNA"/>
</dbReference>
<feature type="transmembrane region" description="Helical" evidence="8">
    <location>
        <begin position="318"/>
        <end position="343"/>
    </location>
</feature>
<evidence type="ECO:0000256" key="2">
    <source>
        <dbReference type="ARBA" id="ARBA00007965"/>
    </source>
</evidence>
<feature type="transmembrane region" description="Helical" evidence="8">
    <location>
        <begin position="355"/>
        <end position="380"/>
    </location>
</feature>
<feature type="transmembrane region" description="Helical" evidence="8">
    <location>
        <begin position="7"/>
        <end position="25"/>
    </location>
</feature>
<dbReference type="GO" id="GO:0005337">
    <property type="term" value="F:nucleoside transmembrane transporter activity"/>
    <property type="evidence" value="ECO:0007669"/>
    <property type="project" value="InterPro"/>
</dbReference>
<keyword evidence="3" id="KW-0813">Transport</keyword>
<dbReference type="InterPro" id="IPR036259">
    <property type="entry name" value="MFS_trans_sf"/>
</dbReference>
<gene>
    <name evidence="9" type="ORF">Cvel_2078</name>
</gene>
<feature type="transmembrane region" description="Helical" evidence="8">
    <location>
        <begin position="101"/>
        <end position="128"/>
    </location>
</feature>
<dbReference type="PANTHER" id="PTHR10332">
    <property type="entry name" value="EQUILIBRATIVE NUCLEOSIDE TRANSPORTER"/>
    <property type="match status" value="1"/>
</dbReference>
<evidence type="ECO:0008006" key="10">
    <source>
        <dbReference type="Google" id="ProtNLM"/>
    </source>
</evidence>
<keyword evidence="4 8" id="KW-0812">Transmembrane</keyword>
<feature type="transmembrane region" description="Helical" evidence="8">
    <location>
        <begin position="37"/>
        <end position="61"/>
    </location>
</feature>
<evidence type="ECO:0000256" key="5">
    <source>
        <dbReference type="ARBA" id="ARBA00022989"/>
    </source>
</evidence>
<feature type="transmembrane region" description="Helical" evidence="8">
    <location>
        <begin position="170"/>
        <end position="191"/>
    </location>
</feature>
<evidence type="ECO:0000313" key="9">
    <source>
        <dbReference type="EMBL" id="CEM53959.1"/>
    </source>
</evidence>
<keyword evidence="5 8" id="KW-1133">Transmembrane helix</keyword>